<accession>A0ABQ6D1M3</accession>
<organism evidence="3 4">
    <name type="scientific">Methylobacterium brachythecii</name>
    <dbReference type="NCBI Taxonomy" id="1176177"/>
    <lineage>
        <taxon>Bacteria</taxon>
        <taxon>Pseudomonadati</taxon>
        <taxon>Pseudomonadota</taxon>
        <taxon>Alphaproteobacteria</taxon>
        <taxon>Hyphomicrobiales</taxon>
        <taxon>Methylobacteriaceae</taxon>
        <taxon>Methylobacterium</taxon>
    </lineage>
</organism>
<evidence type="ECO:0000313" key="4">
    <source>
        <dbReference type="Proteomes" id="UP001156881"/>
    </source>
</evidence>
<feature type="chain" id="PRO_5045594950" evidence="2">
    <location>
        <begin position="31"/>
        <end position="118"/>
    </location>
</feature>
<feature type="signal peptide" evidence="2">
    <location>
        <begin position="1"/>
        <end position="30"/>
    </location>
</feature>
<protein>
    <submittedName>
        <fullName evidence="3">Uncharacterized protein</fullName>
    </submittedName>
</protein>
<dbReference type="RefSeq" id="WP_183504846.1">
    <property type="nucleotide sequence ID" value="NZ_JACIDN010000003.1"/>
</dbReference>
<proteinExistence type="predicted"/>
<sequence length="118" mass="12148">MTATLLSRRTGRACCALFALLCLLMTALFALVDASASNLGAAGDFRTTAAISSSDRQAPPVFADRNTSDADNPFEHGRLPVGGAGVTVPQAIARKPVVDGVAGLVSAELSLPERPPRV</sequence>
<reference evidence="4" key="1">
    <citation type="journal article" date="2019" name="Int. J. Syst. Evol. Microbiol.">
        <title>The Global Catalogue of Microorganisms (GCM) 10K type strain sequencing project: providing services to taxonomists for standard genome sequencing and annotation.</title>
        <authorList>
            <consortium name="The Broad Institute Genomics Platform"/>
            <consortium name="The Broad Institute Genome Sequencing Center for Infectious Disease"/>
            <person name="Wu L."/>
            <person name="Ma J."/>
        </authorList>
    </citation>
    <scope>NUCLEOTIDE SEQUENCE [LARGE SCALE GENOMIC DNA]</scope>
    <source>
        <strain evidence="4">NBRC 107710</strain>
    </source>
</reference>
<gene>
    <name evidence="3" type="ORF">GCM10007884_05350</name>
</gene>
<dbReference type="Proteomes" id="UP001156881">
    <property type="component" value="Unassembled WGS sequence"/>
</dbReference>
<evidence type="ECO:0000256" key="2">
    <source>
        <dbReference type="SAM" id="SignalP"/>
    </source>
</evidence>
<dbReference type="EMBL" id="BSPG01000001">
    <property type="protein sequence ID" value="GLS42550.1"/>
    <property type="molecule type" value="Genomic_DNA"/>
</dbReference>
<keyword evidence="4" id="KW-1185">Reference proteome</keyword>
<keyword evidence="2" id="KW-0732">Signal</keyword>
<feature type="region of interest" description="Disordered" evidence="1">
    <location>
        <begin position="51"/>
        <end position="79"/>
    </location>
</feature>
<name>A0ABQ6D1M3_9HYPH</name>
<evidence type="ECO:0000313" key="3">
    <source>
        <dbReference type="EMBL" id="GLS42550.1"/>
    </source>
</evidence>
<comment type="caution">
    <text evidence="3">The sequence shown here is derived from an EMBL/GenBank/DDBJ whole genome shotgun (WGS) entry which is preliminary data.</text>
</comment>
<evidence type="ECO:0000256" key="1">
    <source>
        <dbReference type="SAM" id="MobiDB-lite"/>
    </source>
</evidence>